<reference evidence="3" key="1">
    <citation type="submission" date="2016-10" db="EMBL/GenBank/DDBJ databases">
        <authorList>
            <person name="Varghese N."/>
            <person name="Submissions S."/>
        </authorList>
    </citation>
    <scope>NUCLEOTIDE SEQUENCE [LARGE SCALE GENOMIC DNA]</scope>
    <source>
        <strain evidence="3">CGMCC 1.10683</strain>
    </source>
</reference>
<evidence type="ECO:0000313" key="2">
    <source>
        <dbReference type="EMBL" id="SFS46410.1"/>
    </source>
</evidence>
<evidence type="ECO:0000256" key="1">
    <source>
        <dbReference type="SAM" id="Phobius"/>
    </source>
</evidence>
<feature type="transmembrane region" description="Helical" evidence="1">
    <location>
        <begin position="283"/>
        <end position="305"/>
    </location>
</feature>
<sequence length="316" mass="34266">MTAEGAQPCLACGAVLGGRYCHACGQDSQARPRPLRDWAAEAFSEANLVDGRTARTLIALALRPGRLLEACRDGSGSLYQTPTKSFVVATALFLLALNFSDVALYQYVARVTDPTRPVTAVADPDGATVHLGNVTQAELWMQRRVEPAIDTAVTAAVQAAADRATTELDRQNLLYENQNNSEQAIISERLAAWLPNALWLLMPAYALMLAPFFGRRLFMEHLIFALWAHVAGFSLLILLALANKFGAAAPAWPLVFPYLAFFTLAASRYYGVGRLQALWRGGVHLALYTGLALFPAGLAVAISAMDFEAFMAFVRA</sequence>
<keyword evidence="3" id="KW-1185">Reference proteome</keyword>
<protein>
    <recommendedName>
        <fullName evidence="4">DUF3667 domain-containing protein</fullName>
    </recommendedName>
</protein>
<keyword evidence="1" id="KW-0472">Membrane</keyword>
<keyword evidence="1" id="KW-0812">Transmembrane</keyword>
<proteinExistence type="predicted"/>
<accession>A0A1I6Q252</accession>
<gene>
    <name evidence="2" type="ORF">SAMN05192570_1483</name>
</gene>
<organism evidence="2 3">
    <name type="scientific">Brevundimonas viscosa</name>
    <dbReference type="NCBI Taxonomy" id="871741"/>
    <lineage>
        <taxon>Bacteria</taxon>
        <taxon>Pseudomonadati</taxon>
        <taxon>Pseudomonadota</taxon>
        <taxon>Alphaproteobacteria</taxon>
        <taxon>Caulobacterales</taxon>
        <taxon>Caulobacteraceae</taxon>
        <taxon>Brevundimonas</taxon>
    </lineage>
</organism>
<dbReference type="EMBL" id="FOZV01000002">
    <property type="protein sequence ID" value="SFS46410.1"/>
    <property type="molecule type" value="Genomic_DNA"/>
</dbReference>
<feature type="transmembrane region" description="Helical" evidence="1">
    <location>
        <begin position="190"/>
        <end position="210"/>
    </location>
</feature>
<name>A0A1I6Q252_9CAUL</name>
<dbReference type="RefSeq" id="WP_177221810.1">
    <property type="nucleotide sequence ID" value="NZ_FOZV01000002.1"/>
</dbReference>
<feature type="transmembrane region" description="Helical" evidence="1">
    <location>
        <begin position="254"/>
        <end position="271"/>
    </location>
</feature>
<evidence type="ECO:0008006" key="4">
    <source>
        <dbReference type="Google" id="ProtNLM"/>
    </source>
</evidence>
<dbReference type="Proteomes" id="UP000198788">
    <property type="component" value="Unassembled WGS sequence"/>
</dbReference>
<dbReference type="AlphaFoldDB" id="A0A1I6Q252"/>
<keyword evidence="1" id="KW-1133">Transmembrane helix</keyword>
<dbReference type="STRING" id="871741.SAMN05192570_1483"/>
<feature type="transmembrane region" description="Helical" evidence="1">
    <location>
        <begin position="222"/>
        <end position="242"/>
    </location>
</feature>
<evidence type="ECO:0000313" key="3">
    <source>
        <dbReference type="Proteomes" id="UP000198788"/>
    </source>
</evidence>